<evidence type="ECO:0000256" key="2">
    <source>
        <dbReference type="SAM" id="MobiDB-lite"/>
    </source>
</evidence>
<keyword evidence="4" id="KW-0406">Ion transport</keyword>
<dbReference type="GO" id="GO:0034220">
    <property type="term" value="P:monoatomic ion transmembrane transport"/>
    <property type="evidence" value="ECO:0007669"/>
    <property type="project" value="UniProtKB-KW"/>
</dbReference>
<dbReference type="GO" id="GO:0005737">
    <property type="term" value="C:cytoplasm"/>
    <property type="evidence" value="ECO:0007669"/>
    <property type="project" value="TreeGrafter"/>
</dbReference>
<organism evidence="4 5">
    <name type="scientific">Pseudozyma antarctica (strain T-34)</name>
    <name type="common">Yeast</name>
    <name type="synonym">Candida antarctica</name>
    <dbReference type="NCBI Taxonomy" id="1151754"/>
    <lineage>
        <taxon>Eukaryota</taxon>
        <taxon>Fungi</taxon>
        <taxon>Dikarya</taxon>
        <taxon>Basidiomycota</taxon>
        <taxon>Ustilaginomycotina</taxon>
        <taxon>Ustilaginomycetes</taxon>
        <taxon>Ustilaginales</taxon>
        <taxon>Ustilaginaceae</taxon>
        <taxon>Moesziomyces</taxon>
    </lineage>
</organism>
<dbReference type="InterPro" id="IPR040044">
    <property type="entry name" value="SRR1L"/>
</dbReference>
<dbReference type="Proteomes" id="UP000011976">
    <property type="component" value="Unassembled WGS sequence"/>
</dbReference>
<feature type="compositionally biased region" description="Acidic residues" evidence="2">
    <location>
        <begin position="1"/>
        <end position="11"/>
    </location>
</feature>
<evidence type="ECO:0000256" key="1">
    <source>
        <dbReference type="ARBA" id="ARBA00009856"/>
    </source>
</evidence>
<dbReference type="OrthoDB" id="551431at2759"/>
<evidence type="ECO:0000313" key="5">
    <source>
        <dbReference type="Proteomes" id="UP000011976"/>
    </source>
</evidence>
<keyword evidence="4" id="KW-0407">Ion channel</keyword>
<keyword evidence="4" id="KW-0813">Transport</keyword>
<dbReference type="PANTHER" id="PTHR28626:SF3">
    <property type="entry name" value="SRR1-LIKE PROTEIN"/>
    <property type="match status" value="1"/>
</dbReference>
<dbReference type="Pfam" id="PF07985">
    <property type="entry name" value="SRR1"/>
    <property type="match status" value="1"/>
</dbReference>
<reference evidence="5" key="1">
    <citation type="journal article" date="2013" name="Genome Announc.">
        <title>Genome sequence of the basidiomycetous yeast Pseudozyma antarctica T-34, a producer of the glycolipid biosurfactants mannosylerythritol lipids.</title>
        <authorList>
            <person name="Morita T."/>
            <person name="Koike H."/>
            <person name="Koyama Y."/>
            <person name="Hagiwara H."/>
            <person name="Ito E."/>
            <person name="Fukuoka T."/>
            <person name="Imura T."/>
            <person name="Machida M."/>
            <person name="Kitamoto D."/>
        </authorList>
    </citation>
    <scope>NUCLEOTIDE SEQUENCE [LARGE SCALE GENOMIC DNA]</scope>
    <source>
        <strain evidence="5">T-34</strain>
    </source>
</reference>
<dbReference type="AlphaFoldDB" id="M9MF93"/>
<accession>M9MF93</accession>
<dbReference type="GO" id="GO:0005634">
    <property type="term" value="C:nucleus"/>
    <property type="evidence" value="ECO:0007669"/>
    <property type="project" value="TreeGrafter"/>
</dbReference>
<sequence>MDANSDADEVAFEVVRRRRRPTRPARSKPSQASQASQASEAEASSSSKPSSGFTYASKPRPSPGGGDERAVERARAVVDCMTTYLGSQLHTPEGESLAHRLAQTLHTVWSGARQVPRKIVCLGLGSPTSSRSAQIQLALLVVLRTFFTHQRDAADTKDATTSPSAESAARRVAQQATAALECLAYDPIFSSSDTALLAHYNVRALSSHVSQWYAHPQSLLYMPHCDRDLYESWLHPRTPWMW</sequence>
<comment type="similarity">
    <text evidence="1">Belongs to the SRR1 family.</text>
</comment>
<feature type="domain" description="SRR1-like" evidence="3">
    <location>
        <begin position="105"/>
        <end position="239"/>
    </location>
</feature>
<dbReference type="InterPro" id="IPR012942">
    <property type="entry name" value="SRR1-like"/>
</dbReference>
<gene>
    <name evidence="4" type="ORF">PANT_10d00025</name>
</gene>
<name>M9MF93_PSEA3</name>
<feature type="region of interest" description="Disordered" evidence="2">
    <location>
        <begin position="1"/>
        <end position="71"/>
    </location>
</feature>
<dbReference type="EMBL" id="DF196776">
    <property type="protein sequence ID" value="GAC74117.1"/>
    <property type="molecule type" value="Genomic_DNA"/>
</dbReference>
<proteinExistence type="inferred from homology"/>
<evidence type="ECO:0000313" key="4">
    <source>
        <dbReference type="EMBL" id="GAC74117.1"/>
    </source>
</evidence>
<feature type="compositionally biased region" description="Low complexity" evidence="2">
    <location>
        <begin position="27"/>
        <end position="51"/>
    </location>
</feature>
<protein>
    <submittedName>
        <fullName evidence="4">Tandem pore domain K+ channel</fullName>
    </submittedName>
</protein>
<evidence type="ECO:0000259" key="3">
    <source>
        <dbReference type="Pfam" id="PF07985"/>
    </source>
</evidence>
<dbReference type="PANTHER" id="PTHR28626">
    <property type="entry name" value="SRR1-LIKE PROTEIN"/>
    <property type="match status" value="1"/>
</dbReference>
<feature type="compositionally biased region" description="Basic residues" evidence="2">
    <location>
        <begin position="16"/>
        <end position="26"/>
    </location>
</feature>